<protein>
    <submittedName>
        <fullName evidence="1">Uncharacterized protein</fullName>
    </submittedName>
</protein>
<organism evidence="1 2">
    <name type="scientific">Candidatus Magasanikbacteria bacterium GW2011_GWA2_42_32</name>
    <dbReference type="NCBI Taxonomy" id="1619039"/>
    <lineage>
        <taxon>Bacteria</taxon>
        <taxon>Candidatus Magasanikiibacteriota</taxon>
    </lineage>
</organism>
<dbReference type="Proteomes" id="UP000034837">
    <property type="component" value="Unassembled WGS sequence"/>
</dbReference>
<comment type="caution">
    <text evidence="1">The sequence shown here is derived from an EMBL/GenBank/DDBJ whole genome shotgun (WGS) entry which is preliminary data.</text>
</comment>
<dbReference type="AlphaFoldDB" id="A0A0G1C5F5"/>
<evidence type="ECO:0000313" key="2">
    <source>
        <dbReference type="Proteomes" id="UP000034837"/>
    </source>
</evidence>
<dbReference type="EMBL" id="LCDO01000044">
    <property type="protein sequence ID" value="KKS53896.1"/>
    <property type="molecule type" value="Genomic_DNA"/>
</dbReference>
<gene>
    <name evidence="1" type="ORF">UV20_C0044G0003</name>
</gene>
<proteinExistence type="predicted"/>
<name>A0A0G1C5F5_9BACT</name>
<sequence length="250" mass="27337">MVNELHLTAKAEPPFEELVQRALSGAGMGDTSNNFSGVRFNLKDPNDWPQVQPVKTYEAFWKYKYERRPDLAEAVLTRSDKTFVAAYDAAMQKINEAIGTGIQKEGQAAEVGLRCAEAQAVVNVFCTLLGEVRGFIDRRGIAPDSGNNFQNLEAGLSEPEMWPKAGHVTTYAQRYTRRPGQRGELIVSMSNPGLVAQYDAIVAEINQKIGSGVTSQTQVDGIMPLIGKGMRLVHGDDNVGISYKEDGLEG</sequence>
<accession>A0A0G1C5F5</accession>
<reference evidence="1 2" key="1">
    <citation type="journal article" date="2015" name="Nature">
        <title>rRNA introns, odd ribosomes, and small enigmatic genomes across a large radiation of phyla.</title>
        <authorList>
            <person name="Brown C.T."/>
            <person name="Hug L.A."/>
            <person name="Thomas B.C."/>
            <person name="Sharon I."/>
            <person name="Castelle C.J."/>
            <person name="Singh A."/>
            <person name="Wilkins M.J."/>
            <person name="Williams K.H."/>
            <person name="Banfield J.F."/>
        </authorList>
    </citation>
    <scope>NUCLEOTIDE SEQUENCE [LARGE SCALE GENOMIC DNA]</scope>
</reference>
<evidence type="ECO:0000313" key="1">
    <source>
        <dbReference type="EMBL" id="KKS53896.1"/>
    </source>
</evidence>